<reference evidence="2 3" key="1">
    <citation type="submission" date="2019-12" db="EMBL/GenBank/DDBJ databases">
        <authorList>
            <person name="Alioto T."/>
            <person name="Alioto T."/>
            <person name="Gomez Garrido J."/>
        </authorList>
    </citation>
    <scope>NUCLEOTIDE SEQUENCE [LARGE SCALE GENOMIC DNA]</scope>
</reference>
<gene>
    <name evidence="2" type="ORF">OLEA9_A105712</name>
</gene>
<accession>A0A8S0TH47</accession>
<feature type="non-terminal residue" evidence="2">
    <location>
        <position position="114"/>
    </location>
</feature>
<sequence>MIRTRITTSEERSQWQDKRAARRFQSNPSIRWRAAAMTDRGRMFARPLGCARVHGQPPRGRHSSRGRQDEARPSHIWIRGRPRIRLCAGECARHVLGPRPARIGTRRDANKARV</sequence>
<dbReference type="Proteomes" id="UP000594638">
    <property type="component" value="Unassembled WGS sequence"/>
</dbReference>
<feature type="compositionally biased region" description="Basic and acidic residues" evidence="1">
    <location>
        <begin position="8"/>
        <end position="19"/>
    </location>
</feature>
<dbReference type="Gramene" id="OE9A105712T1">
    <property type="protein sequence ID" value="OE9A105712C1"/>
    <property type="gene ID" value="OE9A105712"/>
</dbReference>
<name>A0A8S0TH47_OLEEU</name>
<dbReference type="EMBL" id="CACTIH010006530">
    <property type="protein sequence ID" value="CAA3004782.1"/>
    <property type="molecule type" value="Genomic_DNA"/>
</dbReference>
<evidence type="ECO:0000313" key="3">
    <source>
        <dbReference type="Proteomes" id="UP000594638"/>
    </source>
</evidence>
<dbReference type="AlphaFoldDB" id="A0A8S0TH47"/>
<organism evidence="2 3">
    <name type="scientific">Olea europaea subsp. europaea</name>
    <dbReference type="NCBI Taxonomy" id="158383"/>
    <lineage>
        <taxon>Eukaryota</taxon>
        <taxon>Viridiplantae</taxon>
        <taxon>Streptophyta</taxon>
        <taxon>Embryophyta</taxon>
        <taxon>Tracheophyta</taxon>
        <taxon>Spermatophyta</taxon>
        <taxon>Magnoliopsida</taxon>
        <taxon>eudicotyledons</taxon>
        <taxon>Gunneridae</taxon>
        <taxon>Pentapetalae</taxon>
        <taxon>asterids</taxon>
        <taxon>lamiids</taxon>
        <taxon>Lamiales</taxon>
        <taxon>Oleaceae</taxon>
        <taxon>Oleeae</taxon>
        <taxon>Olea</taxon>
    </lineage>
</organism>
<evidence type="ECO:0000313" key="2">
    <source>
        <dbReference type="EMBL" id="CAA3004782.1"/>
    </source>
</evidence>
<proteinExistence type="predicted"/>
<comment type="caution">
    <text evidence="2">The sequence shown here is derived from an EMBL/GenBank/DDBJ whole genome shotgun (WGS) entry which is preliminary data.</text>
</comment>
<evidence type="ECO:0000256" key="1">
    <source>
        <dbReference type="SAM" id="MobiDB-lite"/>
    </source>
</evidence>
<protein>
    <submittedName>
        <fullName evidence="2">Uncharacterized protein</fullName>
    </submittedName>
</protein>
<feature type="region of interest" description="Disordered" evidence="1">
    <location>
        <begin position="50"/>
        <end position="74"/>
    </location>
</feature>
<feature type="region of interest" description="Disordered" evidence="1">
    <location>
        <begin position="1"/>
        <end position="26"/>
    </location>
</feature>
<keyword evidence="3" id="KW-1185">Reference proteome</keyword>